<dbReference type="Pfam" id="PF04149">
    <property type="entry name" value="DUF397"/>
    <property type="match status" value="1"/>
</dbReference>
<accession>A0ABU2NRV6</accession>
<organism evidence="2 3">
    <name type="scientific">Streptomyces hazeniae</name>
    <dbReference type="NCBI Taxonomy" id="3075538"/>
    <lineage>
        <taxon>Bacteria</taxon>
        <taxon>Bacillati</taxon>
        <taxon>Actinomycetota</taxon>
        <taxon>Actinomycetes</taxon>
        <taxon>Kitasatosporales</taxon>
        <taxon>Streptomycetaceae</taxon>
        <taxon>Streptomyces</taxon>
    </lineage>
</organism>
<reference evidence="3" key="1">
    <citation type="submission" date="2023-07" db="EMBL/GenBank/DDBJ databases">
        <title>30 novel species of actinomycetes from the DSMZ collection.</title>
        <authorList>
            <person name="Nouioui I."/>
        </authorList>
    </citation>
    <scope>NUCLEOTIDE SEQUENCE [LARGE SCALE GENOMIC DNA]</scope>
    <source>
        <strain evidence="3">DSM 42041</strain>
    </source>
</reference>
<evidence type="ECO:0000259" key="1">
    <source>
        <dbReference type="Pfam" id="PF04149"/>
    </source>
</evidence>
<keyword evidence="3" id="KW-1185">Reference proteome</keyword>
<dbReference type="EMBL" id="JAVREQ010000010">
    <property type="protein sequence ID" value="MDT0379710.1"/>
    <property type="molecule type" value="Genomic_DNA"/>
</dbReference>
<dbReference type="InterPro" id="IPR007278">
    <property type="entry name" value="DUF397"/>
</dbReference>
<dbReference type="Proteomes" id="UP001183414">
    <property type="component" value="Unassembled WGS sequence"/>
</dbReference>
<evidence type="ECO:0000313" key="3">
    <source>
        <dbReference type="Proteomes" id="UP001183414"/>
    </source>
</evidence>
<comment type="caution">
    <text evidence="2">The sequence shown here is derived from an EMBL/GenBank/DDBJ whole genome shotgun (WGS) entry which is preliminary data.</text>
</comment>
<feature type="domain" description="DUF397" evidence="1">
    <location>
        <begin position="4"/>
        <end position="55"/>
    </location>
</feature>
<name>A0ABU2NRV6_9ACTN</name>
<sequence>MEPQWRKSSFSEQPDGACIEIAAVDGEVLMRESDQPGEVLRTSATVLCALLTHARRAEH</sequence>
<gene>
    <name evidence="2" type="ORF">RM572_13125</name>
</gene>
<protein>
    <submittedName>
        <fullName evidence="2">DUF397 domain-containing protein</fullName>
    </submittedName>
</protein>
<dbReference type="RefSeq" id="WP_311673617.1">
    <property type="nucleotide sequence ID" value="NZ_JAVREQ010000010.1"/>
</dbReference>
<proteinExistence type="predicted"/>
<evidence type="ECO:0000313" key="2">
    <source>
        <dbReference type="EMBL" id="MDT0379710.1"/>
    </source>
</evidence>